<evidence type="ECO:0000256" key="1">
    <source>
        <dbReference type="SAM" id="MobiDB-lite"/>
    </source>
</evidence>
<dbReference type="STRING" id="151549.A0A4C1TIN7"/>
<reference evidence="2 3" key="1">
    <citation type="journal article" date="2019" name="Commun. Biol.">
        <title>The bagworm genome reveals a unique fibroin gene that provides high tensile strength.</title>
        <authorList>
            <person name="Kono N."/>
            <person name="Nakamura H."/>
            <person name="Ohtoshi R."/>
            <person name="Tomita M."/>
            <person name="Numata K."/>
            <person name="Arakawa K."/>
        </authorList>
    </citation>
    <scope>NUCLEOTIDE SEQUENCE [LARGE SCALE GENOMIC DNA]</scope>
</reference>
<organism evidence="2 3">
    <name type="scientific">Eumeta variegata</name>
    <name type="common">Bagworm moth</name>
    <name type="synonym">Eumeta japonica</name>
    <dbReference type="NCBI Taxonomy" id="151549"/>
    <lineage>
        <taxon>Eukaryota</taxon>
        <taxon>Metazoa</taxon>
        <taxon>Ecdysozoa</taxon>
        <taxon>Arthropoda</taxon>
        <taxon>Hexapoda</taxon>
        <taxon>Insecta</taxon>
        <taxon>Pterygota</taxon>
        <taxon>Neoptera</taxon>
        <taxon>Endopterygota</taxon>
        <taxon>Lepidoptera</taxon>
        <taxon>Glossata</taxon>
        <taxon>Ditrysia</taxon>
        <taxon>Tineoidea</taxon>
        <taxon>Psychidae</taxon>
        <taxon>Oiketicinae</taxon>
        <taxon>Eumeta</taxon>
    </lineage>
</organism>
<sequence>MVVRYGTVAGSRSWRVRYVRGPRQRRRRAYGAPAPVTVLYERTHSTRRRIRAGVLQGCLSPLLYSAYTDYIPGPSSGVQLALFADDTALYFLAREDSRDAIGVFCDLSKAFDCVYHDTLSRKLHHYGVTGRSLGLLESYLSDRIQRVDINEKAFREATSRHRSMNQRRNEETPLTAPTPAPTHKPQENLKNGSTTLHTMTTERMLHCAETTGKPGIRTRGMALFMDENTEMLGIGFGSP</sequence>
<dbReference type="EMBL" id="BGZK01000056">
    <property type="protein sequence ID" value="GBP13307.1"/>
    <property type="molecule type" value="Genomic_DNA"/>
</dbReference>
<dbReference type="OrthoDB" id="414730at2759"/>
<protein>
    <recommendedName>
        <fullName evidence="4">Reverse transcriptase domain-containing protein</fullName>
    </recommendedName>
</protein>
<keyword evidence="3" id="KW-1185">Reference proteome</keyword>
<comment type="caution">
    <text evidence="2">The sequence shown here is derived from an EMBL/GenBank/DDBJ whole genome shotgun (WGS) entry which is preliminary data.</text>
</comment>
<proteinExistence type="predicted"/>
<evidence type="ECO:0000313" key="3">
    <source>
        <dbReference type="Proteomes" id="UP000299102"/>
    </source>
</evidence>
<feature type="region of interest" description="Disordered" evidence="1">
    <location>
        <begin position="156"/>
        <end position="192"/>
    </location>
</feature>
<dbReference type="PANTHER" id="PTHR33332">
    <property type="entry name" value="REVERSE TRANSCRIPTASE DOMAIN-CONTAINING PROTEIN"/>
    <property type="match status" value="1"/>
</dbReference>
<dbReference type="Proteomes" id="UP000299102">
    <property type="component" value="Unassembled WGS sequence"/>
</dbReference>
<dbReference type="AlphaFoldDB" id="A0A4C1TIN7"/>
<name>A0A4C1TIN7_EUMVA</name>
<evidence type="ECO:0008006" key="4">
    <source>
        <dbReference type="Google" id="ProtNLM"/>
    </source>
</evidence>
<gene>
    <name evidence="2" type="ORF">EVAR_8226_1</name>
</gene>
<evidence type="ECO:0000313" key="2">
    <source>
        <dbReference type="EMBL" id="GBP13307.1"/>
    </source>
</evidence>
<accession>A0A4C1TIN7</accession>